<evidence type="ECO:0000256" key="6">
    <source>
        <dbReference type="ARBA" id="ARBA00022801"/>
    </source>
</evidence>
<organism evidence="15 16">
    <name type="scientific">Venturia inaequalis</name>
    <name type="common">Apple scab fungus</name>
    <dbReference type="NCBI Taxonomy" id="5025"/>
    <lineage>
        <taxon>Eukaryota</taxon>
        <taxon>Fungi</taxon>
        <taxon>Dikarya</taxon>
        <taxon>Ascomycota</taxon>
        <taxon>Pezizomycotina</taxon>
        <taxon>Dothideomycetes</taxon>
        <taxon>Pleosporomycetidae</taxon>
        <taxon>Venturiales</taxon>
        <taxon>Venturiaceae</taxon>
        <taxon>Venturia</taxon>
    </lineage>
</organism>
<dbReference type="Gene3D" id="2.130.10.10">
    <property type="entry name" value="YVTN repeat-like/Quinoprotein amine dehydrogenase"/>
    <property type="match status" value="2"/>
</dbReference>
<evidence type="ECO:0000313" key="15">
    <source>
        <dbReference type="EMBL" id="KAE9987577.1"/>
    </source>
</evidence>
<dbReference type="InterPro" id="IPR001841">
    <property type="entry name" value="Znf_RING"/>
</dbReference>
<dbReference type="SMART" id="SM00487">
    <property type="entry name" value="DEXDc"/>
    <property type="match status" value="1"/>
</dbReference>
<dbReference type="PROSITE" id="PS50089">
    <property type="entry name" value="ZF_RING_2"/>
    <property type="match status" value="1"/>
</dbReference>
<evidence type="ECO:0000256" key="9">
    <source>
        <dbReference type="PROSITE-ProRule" id="PRU00175"/>
    </source>
</evidence>
<dbReference type="InterPro" id="IPR059157">
    <property type="entry name" value="WDR36-Utp21_N"/>
</dbReference>
<keyword evidence="5 9" id="KW-0863">Zinc-finger</keyword>
<evidence type="ECO:0000256" key="11">
    <source>
        <dbReference type="SAM" id="MobiDB-lite"/>
    </source>
</evidence>
<feature type="domain" description="Helicase C-terminal" evidence="14">
    <location>
        <begin position="2081"/>
        <end position="2233"/>
    </location>
</feature>
<evidence type="ECO:0000313" key="16">
    <source>
        <dbReference type="Proteomes" id="UP000447873"/>
    </source>
</evidence>
<proteinExistence type="predicted"/>
<dbReference type="SUPFAM" id="SSF52540">
    <property type="entry name" value="P-loop containing nucleoside triphosphate hydrolases"/>
    <property type="match status" value="2"/>
</dbReference>
<dbReference type="PROSITE" id="PS50294">
    <property type="entry name" value="WD_REPEATS_REGION"/>
    <property type="match status" value="1"/>
</dbReference>
<dbReference type="InterPro" id="IPR019775">
    <property type="entry name" value="WD40_repeat_CS"/>
</dbReference>
<sequence>MSRTDTTSLAVAHRDQDGQIVKRQRIQLDQNGTSVASARKSRQSRIFAPFRTVGLISPTEVPFTTVPLGKTTFQITTSTGRSLQTYDLRKGLNLIFATRPQTPENITATAAWKGHVMAAYGSQESGSNCGIWVFKRGQKVNELQIPQGGIEAVTKILTFGSWIVGCCRTKIEIWSSPNLEHYTTINPGHGRRGATITGGVCNMPTYLNKILVGTSDGCVEVWNVSTGKLLYTVFPSASDEGAVTVIEPTPALSLFAIAYASGTVVIHDIRMDRQIITLNTGAGKRAPVTSISFRTDGLGAGDDGQKSGVMATASSTNGDVTFWDLNNRGRKMGVLRGAHSPPSTKAGEIAGGVSKIEFLAGQAVILTSGLDNSLKSWIFDEMPFSPVPRILHSRSGHAAPITSLEFLPSSSDGSEADGKWLLSASRDRSLWGWSLRRDGQSTELSQGAIRKKAKNMGILNNTLASSDGSTTLEELKAPKITCMACSLNRDGGMGAVAGSREIWNTAGSKAAKSAESSASGWESVVTGHKDDKFARTWFWGRKRAGRWKFETGDGANVTSVAISACGTFALVGSAAGGIDMFNLQSGMHRQRFPPRLTQKQAQRLRAQQLESGIDGLQDSSPFARGQGKHAKAVTGLQVDGLNKTVISCGADGKVKFWDFTNGRLLHELDWSLTSLSGIRFHPASDLIALSCDDSSIRVVDIETKKLVRELWGCSGNIDDFTFSNDGRWIIAASSDSVIRVWDLSTGHLIEALRFRSKPTALAFSTTGEYLATAHEDSVGIHVWTNRTLFAHVPTRQVAEGDVIDMDAPTASGEGGHAVLESAFEEDEEEEDSEDNVAPAMIDQLSKDLLTLSLVPKSRWQTLLHLDLIRERNKPKEAPVAPKAAPFFLPSLEQHGTPGSTSTALTTTAENVPSQSRISKITAPSHAQTTQFTNLIRQTAQSQHPTALLAHLSSLPPSTASLTIQSLDPAPPYTEIITFIEALTSRMRQRRDFELVQTWMAVLLKVHGDAVVESDEVREVLEQWKKESEKEKRINLRSSVGFQYTKSGPRHAKQLNTSFTLVPGSIAQGPAFTAHYFHKTFDLGQGTCKVQLRTLTPLGTHYVPWGKLCTLAGSFLSHIDELYPAEDTAMARPRGKAIVHSSESSSGETDRTFKSKASTSSFILRDAGGSARGGQAIQGPEQVKTPDRADSAASDESMEFDDDQTHVSDSIRGSSQPSKKLQPETSGTGVDMAHVLDDTEGPSQLHEEAYTKKFDGAVDNEQENNGEESLFVGDDEGPLRGETDDDQDILAEFLDLEQDYEELKGSGCIGAEEELEFEAEKNIFNKKMIKKKKEGRLNDTEEMFMTSRAITPEPDALRKARNNAHAWRTLLDEELDHPKKKSALIKSKKRKAAQEVSGPKQKTLFGTNHVVKKVRTTKSKFDKAHWIGDGVIRNKDRVQTKTNSGYLPAGYGGKDTHVVKLKITACDIADANLGPSATSQTCNTSKFAAAQAPQGPKQTTILGYLDSTASEGTQRRTSNVKLTPNMKQMLTPHVESSVRTVKEDKRQLEANRMRFTKGRRPKLVPKTVGSKQLWLVPGMRTLLKNHQLNGIGWMRNREASDQEPRGGFLADQMGLGKTIQIIADIVDGRPFKKYRKKERQTTLIVCPVGLVRHWQEELEKHVDPTDPLTWMAYSDNMMRKSNFDISELNKKDIVITTYSEIRKSWPGQKDPPKRLKREAKEAWVKEHFEDKCGQLHRFHFHRIVLDEAQEIKNEDTETYKACKSLKSKHRWLLTGTPLSDKILELYPYLKFLYAPFTATLPLFKKNYCSKKDKQCIKRLQYIFQTFMLRRTHADRLFGERILELPDALQTTIWLDLDGPDLEVYKIVLDKYAKLIQEGPDSEEDGSLVLRLNLRLREIVSHPLCIQAEFESFDQKTRKKIRSAYNKPTNEAEVFPNNIVNMRRKLFDEPENAEVNTGGLFGRKVNFQTYINALGQPQAAQPTAILVTCVRCKRAPKGAKINHCKHVLCAGCIFMVKSAAKNVGEDPFCPKCDVVLHSLEEATAAELAPIVQKAANTETRDKTSTWIGAVVGGVLCSKKTLAAKCVMLKWIEEDPKCKVIIFTCFIDTQEILKRICKMEGWTCVEINGNVSREGRAKVIERFNSDKTIRVLLAMVKTGGTGLNLTAANRVLLMEPWWNDATEQQAFARVSRIGQTSKVEVVRLRFRGTVDQRMFEIQEMKTERIDQLMKSYNEKP</sequence>
<evidence type="ECO:0000256" key="5">
    <source>
        <dbReference type="ARBA" id="ARBA00022771"/>
    </source>
</evidence>
<dbReference type="PROSITE" id="PS00678">
    <property type="entry name" value="WD_REPEATS_1"/>
    <property type="match status" value="2"/>
</dbReference>
<accession>A0A8H3VHH0</accession>
<dbReference type="GO" id="GO:0006364">
    <property type="term" value="P:rRNA processing"/>
    <property type="evidence" value="ECO:0007669"/>
    <property type="project" value="InterPro"/>
</dbReference>
<reference evidence="15 16" key="1">
    <citation type="submission" date="2018-12" db="EMBL/GenBank/DDBJ databases">
        <title>Venturia inaequalis Genome Resource.</title>
        <authorList>
            <person name="Lichtner F.J."/>
        </authorList>
    </citation>
    <scope>NUCLEOTIDE SEQUENCE [LARGE SCALE GENOMIC DNA]</scope>
    <source>
        <strain evidence="15 16">120213</strain>
    </source>
</reference>
<dbReference type="SMART" id="SM00320">
    <property type="entry name" value="WD40"/>
    <property type="match status" value="9"/>
</dbReference>
<feature type="region of interest" description="Disordered" evidence="11">
    <location>
        <begin position="1258"/>
        <end position="1283"/>
    </location>
</feature>
<dbReference type="Pfam" id="PF25168">
    <property type="entry name" value="Beta-prop_WDR36-Utp21_2nd"/>
    <property type="match status" value="1"/>
</dbReference>
<dbReference type="SUPFAM" id="SSF50998">
    <property type="entry name" value="Quinoprotein alcohol dehydrogenase-like"/>
    <property type="match status" value="1"/>
</dbReference>
<evidence type="ECO:0000256" key="8">
    <source>
        <dbReference type="ARBA" id="ARBA00022840"/>
    </source>
</evidence>
<dbReference type="InterPro" id="IPR015943">
    <property type="entry name" value="WD40/YVTN_repeat-like_dom_sf"/>
</dbReference>
<dbReference type="GO" id="GO:0034388">
    <property type="term" value="C:Pwp2p-containing subcomplex of 90S preribosome"/>
    <property type="evidence" value="ECO:0007669"/>
    <property type="project" value="TreeGrafter"/>
</dbReference>
<evidence type="ECO:0000256" key="4">
    <source>
        <dbReference type="ARBA" id="ARBA00022741"/>
    </source>
</evidence>
<dbReference type="InterPro" id="IPR038718">
    <property type="entry name" value="SNF2-like_sf"/>
</dbReference>
<comment type="caution">
    <text evidence="15">The sequence shown here is derived from an EMBL/GenBank/DDBJ whole genome shotgun (WGS) entry which is preliminary data.</text>
</comment>
<dbReference type="SMART" id="SM00490">
    <property type="entry name" value="HELICc"/>
    <property type="match status" value="1"/>
</dbReference>
<evidence type="ECO:0000259" key="13">
    <source>
        <dbReference type="PROSITE" id="PS51192"/>
    </source>
</evidence>
<evidence type="ECO:0000259" key="12">
    <source>
        <dbReference type="PROSITE" id="PS50089"/>
    </source>
</evidence>
<feature type="repeat" description="WD" evidence="10">
    <location>
        <begin position="710"/>
        <end position="751"/>
    </location>
</feature>
<gene>
    <name evidence="15" type="ORF">EG328_002218</name>
</gene>
<keyword evidence="4" id="KW-0547">Nucleotide-binding</keyword>
<dbReference type="Gene3D" id="3.40.50.10810">
    <property type="entry name" value="Tandem AAA-ATPase domain"/>
    <property type="match status" value="1"/>
</dbReference>
<evidence type="ECO:0000256" key="3">
    <source>
        <dbReference type="ARBA" id="ARBA00022737"/>
    </source>
</evidence>
<evidence type="ECO:0000259" key="14">
    <source>
        <dbReference type="PROSITE" id="PS51194"/>
    </source>
</evidence>
<feature type="repeat" description="WD" evidence="10">
    <location>
        <begin position="626"/>
        <end position="667"/>
    </location>
</feature>
<dbReference type="PANTHER" id="PTHR22840">
    <property type="entry name" value="WD REPEAT-CONTAINING PROTEIN 36"/>
    <property type="match status" value="1"/>
</dbReference>
<dbReference type="InterPro" id="IPR014001">
    <property type="entry name" value="Helicase_ATP-bd"/>
</dbReference>
<dbReference type="InterPro" id="IPR036322">
    <property type="entry name" value="WD40_repeat_dom_sf"/>
</dbReference>
<dbReference type="InterPro" id="IPR001680">
    <property type="entry name" value="WD40_rpt"/>
</dbReference>
<dbReference type="InterPro" id="IPR007319">
    <property type="entry name" value="WDR36/Utp21_C"/>
</dbReference>
<dbReference type="SUPFAM" id="SSF50978">
    <property type="entry name" value="WD40 repeat-like"/>
    <property type="match status" value="1"/>
</dbReference>
<dbReference type="Pfam" id="PF04192">
    <property type="entry name" value="Utp21"/>
    <property type="match status" value="1"/>
</dbReference>
<dbReference type="Pfam" id="PF25171">
    <property type="entry name" value="Beta-prop_WDR36-Utp21_1st"/>
    <property type="match status" value="1"/>
</dbReference>
<dbReference type="PROSITE" id="PS50082">
    <property type="entry name" value="WD_REPEATS_2"/>
    <property type="match status" value="3"/>
</dbReference>
<evidence type="ECO:0000256" key="7">
    <source>
        <dbReference type="ARBA" id="ARBA00022833"/>
    </source>
</evidence>
<dbReference type="PANTHER" id="PTHR22840:SF12">
    <property type="entry name" value="WD REPEAT-CONTAINING PROTEIN 36"/>
    <property type="match status" value="1"/>
</dbReference>
<feature type="domain" description="RING-type" evidence="12">
    <location>
        <begin position="1987"/>
        <end position="2031"/>
    </location>
</feature>
<dbReference type="EMBL" id="WNWS01000016">
    <property type="protein sequence ID" value="KAE9987577.1"/>
    <property type="molecule type" value="Genomic_DNA"/>
</dbReference>
<evidence type="ECO:0000256" key="2">
    <source>
        <dbReference type="ARBA" id="ARBA00022723"/>
    </source>
</evidence>
<dbReference type="SUPFAM" id="SSF57850">
    <property type="entry name" value="RING/U-box"/>
    <property type="match status" value="1"/>
</dbReference>
<dbReference type="Gene3D" id="3.40.50.300">
    <property type="entry name" value="P-loop containing nucleotide triphosphate hydrolases"/>
    <property type="match status" value="1"/>
</dbReference>
<keyword evidence="7" id="KW-0862">Zinc</keyword>
<dbReference type="InterPro" id="IPR017907">
    <property type="entry name" value="Znf_RING_CS"/>
</dbReference>
<keyword evidence="1 10" id="KW-0853">WD repeat</keyword>
<dbReference type="GO" id="GO:0005524">
    <property type="term" value="F:ATP binding"/>
    <property type="evidence" value="ECO:0007669"/>
    <property type="project" value="InterPro"/>
</dbReference>
<dbReference type="Pfam" id="PF00176">
    <property type="entry name" value="SNF2-rel_dom"/>
    <property type="match status" value="1"/>
</dbReference>
<dbReference type="InterPro" id="IPR049730">
    <property type="entry name" value="SNF2/RAD54-like_C"/>
</dbReference>
<keyword evidence="8" id="KW-0067">ATP-binding</keyword>
<dbReference type="InterPro" id="IPR000330">
    <property type="entry name" value="SNF2_N"/>
</dbReference>
<dbReference type="GO" id="GO:0016787">
    <property type="term" value="F:hydrolase activity"/>
    <property type="evidence" value="ECO:0007669"/>
    <property type="project" value="UniProtKB-KW"/>
</dbReference>
<dbReference type="GO" id="GO:0032040">
    <property type="term" value="C:small-subunit processome"/>
    <property type="evidence" value="ECO:0007669"/>
    <property type="project" value="InterPro"/>
</dbReference>
<name>A0A8H3VHH0_VENIN</name>
<dbReference type="InterPro" id="IPR027417">
    <property type="entry name" value="P-loop_NTPase"/>
</dbReference>
<feature type="region of interest" description="Disordered" evidence="11">
    <location>
        <begin position="1133"/>
        <end position="1244"/>
    </location>
</feature>
<feature type="repeat" description="WD" evidence="10">
    <location>
        <begin position="210"/>
        <end position="232"/>
    </location>
</feature>
<dbReference type="InterPro" id="IPR001650">
    <property type="entry name" value="Helicase_C-like"/>
</dbReference>
<keyword evidence="2" id="KW-0479">Metal-binding</keyword>
<keyword evidence="6" id="KW-0378">Hydrolase</keyword>
<dbReference type="Pfam" id="PF00271">
    <property type="entry name" value="Helicase_C"/>
    <property type="match status" value="1"/>
</dbReference>
<feature type="domain" description="Helicase ATP-binding" evidence="13">
    <location>
        <begin position="1597"/>
        <end position="1794"/>
    </location>
</feature>
<dbReference type="PROSITE" id="PS00518">
    <property type="entry name" value="ZF_RING_1"/>
    <property type="match status" value="1"/>
</dbReference>
<dbReference type="GO" id="GO:0008270">
    <property type="term" value="F:zinc ion binding"/>
    <property type="evidence" value="ECO:0007669"/>
    <property type="project" value="UniProtKB-KW"/>
</dbReference>
<dbReference type="InterPro" id="IPR011047">
    <property type="entry name" value="Quinoprotein_ADH-like_sf"/>
</dbReference>
<dbReference type="CDD" id="cd18008">
    <property type="entry name" value="DEXDc_SHPRH-like"/>
    <property type="match status" value="1"/>
</dbReference>
<dbReference type="PROSITE" id="PS51194">
    <property type="entry name" value="HELICASE_CTER"/>
    <property type="match status" value="1"/>
</dbReference>
<evidence type="ECO:0000256" key="10">
    <source>
        <dbReference type="PROSITE-ProRule" id="PRU00221"/>
    </source>
</evidence>
<feature type="compositionally biased region" description="Polar residues" evidence="11">
    <location>
        <begin position="1206"/>
        <end position="1227"/>
    </location>
</feature>
<protein>
    <submittedName>
        <fullName evidence="15">Uncharacterized protein</fullName>
    </submittedName>
</protein>
<dbReference type="CDD" id="cd18793">
    <property type="entry name" value="SF2_C_SNF"/>
    <property type="match status" value="1"/>
</dbReference>
<dbReference type="Proteomes" id="UP000447873">
    <property type="component" value="Unassembled WGS sequence"/>
</dbReference>
<dbReference type="PROSITE" id="PS51192">
    <property type="entry name" value="HELICASE_ATP_BIND_1"/>
    <property type="match status" value="1"/>
</dbReference>
<evidence type="ECO:0000256" key="1">
    <source>
        <dbReference type="ARBA" id="ARBA00022574"/>
    </source>
</evidence>
<keyword evidence="3" id="KW-0677">Repeat</keyword>